<dbReference type="EMBL" id="JASSZA010000008">
    <property type="protein sequence ID" value="KAK2104607.1"/>
    <property type="molecule type" value="Genomic_DNA"/>
</dbReference>
<accession>A0ABQ9V5X7</accession>
<proteinExistence type="predicted"/>
<evidence type="ECO:0000256" key="1">
    <source>
        <dbReference type="SAM" id="MobiDB-lite"/>
    </source>
</evidence>
<evidence type="ECO:0000313" key="2">
    <source>
        <dbReference type="EMBL" id="KAK2104607.1"/>
    </source>
</evidence>
<evidence type="ECO:0000313" key="3">
    <source>
        <dbReference type="Proteomes" id="UP001266305"/>
    </source>
</evidence>
<comment type="caution">
    <text evidence="2">The sequence shown here is derived from an EMBL/GenBank/DDBJ whole genome shotgun (WGS) entry which is preliminary data.</text>
</comment>
<sequence length="53" mass="5629">MEIQGLGYRELQRLGFPSAEGGGQRASWYGGIHLGPEGGRGDSITGTSNRIHT</sequence>
<keyword evidence="3" id="KW-1185">Reference proteome</keyword>
<organism evidence="2 3">
    <name type="scientific">Saguinus oedipus</name>
    <name type="common">Cotton-top tamarin</name>
    <name type="synonym">Oedipomidas oedipus</name>
    <dbReference type="NCBI Taxonomy" id="9490"/>
    <lineage>
        <taxon>Eukaryota</taxon>
        <taxon>Metazoa</taxon>
        <taxon>Chordata</taxon>
        <taxon>Craniata</taxon>
        <taxon>Vertebrata</taxon>
        <taxon>Euteleostomi</taxon>
        <taxon>Mammalia</taxon>
        <taxon>Eutheria</taxon>
        <taxon>Euarchontoglires</taxon>
        <taxon>Primates</taxon>
        <taxon>Haplorrhini</taxon>
        <taxon>Platyrrhini</taxon>
        <taxon>Cebidae</taxon>
        <taxon>Callitrichinae</taxon>
        <taxon>Saguinus</taxon>
    </lineage>
</organism>
<feature type="region of interest" description="Disordered" evidence="1">
    <location>
        <begin position="16"/>
        <end position="53"/>
    </location>
</feature>
<feature type="compositionally biased region" description="Polar residues" evidence="1">
    <location>
        <begin position="44"/>
        <end position="53"/>
    </location>
</feature>
<protein>
    <submittedName>
        <fullName evidence="2">Uncharacterized protein</fullName>
    </submittedName>
</protein>
<dbReference type="Proteomes" id="UP001266305">
    <property type="component" value="Unassembled WGS sequence"/>
</dbReference>
<reference evidence="2 3" key="1">
    <citation type="submission" date="2023-05" db="EMBL/GenBank/DDBJ databases">
        <title>B98-5 Cell Line De Novo Hybrid Assembly: An Optical Mapping Approach.</title>
        <authorList>
            <person name="Kananen K."/>
            <person name="Auerbach J.A."/>
            <person name="Kautto E."/>
            <person name="Blachly J.S."/>
        </authorList>
    </citation>
    <scope>NUCLEOTIDE SEQUENCE [LARGE SCALE GENOMIC DNA]</scope>
    <source>
        <strain evidence="2">B95-8</strain>
        <tissue evidence="2">Cell line</tissue>
    </source>
</reference>
<gene>
    <name evidence="2" type="ORF">P7K49_018463</name>
</gene>
<name>A0ABQ9V5X7_SAGOE</name>
<feature type="non-terminal residue" evidence="2">
    <location>
        <position position="53"/>
    </location>
</feature>